<keyword evidence="2" id="KW-1185">Reference proteome</keyword>
<evidence type="ECO:0000313" key="2">
    <source>
        <dbReference type="Proteomes" id="UP000323521"/>
    </source>
</evidence>
<dbReference type="EMBL" id="CP017634">
    <property type="protein sequence ID" value="ATW25145.1"/>
    <property type="molecule type" value="Genomic_DNA"/>
</dbReference>
<dbReference type="KEGG" id="fwa:DCMF_10525"/>
<dbReference type="Proteomes" id="UP000323521">
    <property type="component" value="Chromosome"/>
</dbReference>
<gene>
    <name evidence="1" type="ORF">DCMF_10525</name>
</gene>
<proteinExistence type="predicted"/>
<protein>
    <submittedName>
        <fullName evidence="1">Uncharacterized protein</fullName>
    </submittedName>
</protein>
<evidence type="ECO:0000313" key="1">
    <source>
        <dbReference type="EMBL" id="ATW25145.1"/>
    </source>
</evidence>
<name>A0A3G1KSK5_FORW1</name>
<dbReference type="RefSeq" id="WP_148134397.1">
    <property type="nucleotide sequence ID" value="NZ_CP017634.1"/>
</dbReference>
<reference evidence="1 2" key="1">
    <citation type="submission" date="2016-10" db="EMBL/GenBank/DDBJ databases">
        <title>Complete Genome Sequence of Peptococcaceae strain DCMF.</title>
        <authorList>
            <person name="Edwards R.J."/>
            <person name="Holland S.I."/>
            <person name="Deshpande N.P."/>
            <person name="Wong Y.K."/>
            <person name="Ertan H."/>
            <person name="Manefield M."/>
            <person name="Russell T.L."/>
            <person name="Lee M.J."/>
        </authorList>
    </citation>
    <scope>NUCLEOTIDE SEQUENCE [LARGE SCALE GENOMIC DNA]</scope>
    <source>
        <strain evidence="1 2">DCMF</strain>
    </source>
</reference>
<dbReference type="AlphaFoldDB" id="A0A3G1KSK5"/>
<organism evidence="1 2">
    <name type="scientific">Formimonas warabiya</name>
    <dbReference type="NCBI Taxonomy" id="1761012"/>
    <lineage>
        <taxon>Bacteria</taxon>
        <taxon>Bacillati</taxon>
        <taxon>Bacillota</taxon>
        <taxon>Clostridia</taxon>
        <taxon>Eubacteriales</taxon>
        <taxon>Peptococcaceae</taxon>
        <taxon>Candidatus Formimonas</taxon>
    </lineage>
</organism>
<dbReference type="OrthoDB" id="362018at2"/>
<sequence length="177" mass="20803">MGDRIKINLEAVEAMLYYWHALKDREKVAEKFIYDIAEMPGLTDAYDDEFNGESVRRALSAIKNREVFSAQSKKEARFWNNNLWMMEDLSYTDAMVQPLKKLNLDALENKIREKLNQAQCEEIQVVFAPLHFDDYAVKGNKLIINFFRVKPENDTAFIGEKELELFIEEKLTELINR</sequence>
<accession>A0A3G1KSK5</accession>